<sequence length="399" mass="43030">MTALFEMRIRLGGDPGAFSEFKALREELARLSHPACPDVDWAKVEQLCLALFQRNGAELQTAAAFVLARSHRHGLEGMAQGIALIEALVGEWPTLWPAMEPARLEILAWLFACLQPLLRSLELRHWSLPAIVQLGAGLERLHAGLDRQAQPAPGSLHALRQQVDSLLQRLAQSHAQSHGLTHGVFDAVALSTRLPPPPQVMPVVILPTPPMPVVLSGAKQKKMHRIGPWLFAVAATVTLAAGVPWMAWLVNPDKEGVNRLTSVFQAPPVVPEPVRLDSLSLFAPGSAELKPGSTKVLISALVDIKAQPDWLIVIAGHSDAKGNAEQNLQLSHARASAVRSWMQRMGDIPDSCFAVQGFADSQPIASNDSEAGRAANRRVDIQLVPQVGACGKPGEQLPS</sequence>
<accession>A0ACC7MM77</accession>
<evidence type="ECO:0000313" key="1">
    <source>
        <dbReference type="EMBL" id="MFK9079410.1"/>
    </source>
</evidence>
<gene>
    <name evidence="1" type="ORF">ACJEBM_01775</name>
</gene>
<reference evidence="1" key="1">
    <citation type="submission" date="2024-11" db="EMBL/GenBank/DDBJ databases">
        <authorList>
            <person name="Lucas J.A."/>
        </authorList>
    </citation>
    <scope>NUCLEOTIDE SEQUENCE</scope>
    <source>
        <strain evidence="1">Z 8.8</strain>
    </source>
</reference>
<organism evidence="1 2">
    <name type="scientific">Pseudomonas neuropathica</name>
    <dbReference type="NCBI Taxonomy" id="2730425"/>
    <lineage>
        <taxon>Bacteria</taxon>
        <taxon>Pseudomonadati</taxon>
        <taxon>Pseudomonadota</taxon>
        <taxon>Gammaproteobacteria</taxon>
        <taxon>Pseudomonadales</taxon>
        <taxon>Pseudomonadaceae</taxon>
        <taxon>Pseudomonas</taxon>
    </lineage>
</organism>
<dbReference type="EMBL" id="JBJHQE010000002">
    <property type="protein sequence ID" value="MFK9079410.1"/>
    <property type="molecule type" value="Genomic_DNA"/>
</dbReference>
<evidence type="ECO:0000313" key="2">
    <source>
        <dbReference type="Proteomes" id="UP001622950"/>
    </source>
</evidence>
<keyword evidence="2" id="KW-1185">Reference proteome</keyword>
<protein>
    <submittedName>
        <fullName evidence="1">OmpA family protein</fullName>
    </submittedName>
</protein>
<proteinExistence type="predicted"/>
<comment type="caution">
    <text evidence="1">The sequence shown here is derived from an EMBL/GenBank/DDBJ whole genome shotgun (WGS) entry which is preliminary data.</text>
</comment>
<dbReference type="Proteomes" id="UP001622950">
    <property type="component" value="Unassembled WGS sequence"/>
</dbReference>
<name>A0ACC7MM77_9PSED</name>